<reference evidence="1" key="1">
    <citation type="journal article" date="2015" name="Nature">
        <title>Complex archaea that bridge the gap between prokaryotes and eukaryotes.</title>
        <authorList>
            <person name="Spang A."/>
            <person name="Saw J.H."/>
            <person name="Jorgensen S.L."/>
            <person name="Zaremba-Niedzwiedzka K."/>
            <person name="Martijn J."/>
            <person name="Lind A.E."/>
            <person name="van Eijk R."/>
            <person name="Schleper C."/>
            <person name="Guy L."/>
            <person name="Ettema T.J."/>
        </authorList>
    </citation>
    <scope>NUCLEOTIDE SEQUENCE</scope>
</reference>
<evidence type="ECO:0000313" key="1">
    <source>
        <dbReference type="EMBL" id="KKN84436.1"/>
    </source>
</evidence>
<accession>A0A0F9WEY6</accession>
<protein>
    <recommendedName>
        <fullName evidence="2">Calcineurin-like phosphoesterase domain-containing protein</fullName>
    </recommendedName>
</protein>
<gene>
    <name evidence="1" type="ORF">LCGC14_0288980</name>
</gene>
<evidence type="ECO:0008006" key="2">
    <source>
        <dbReference type="Google" id="ProtNLM"/>
    </source>
</evidence>
<name>A0A0F9WEY6_9ZZZZ</name>
<comment type="caution">
    <text evidence="1">The sequence shown here is derived from an EMBL/GenBank/DDBJ whole genome shotgun (WGS) entry which is preliminary data.</text>
</comment>
<proteinExistence type="predicted"/>
<dbReference type="InterPro" id="IPR029052">
    <property type="entry name" value="Metallo-depent_PP-like"/>
</dbReference>
<dbReference type="SUPFAM" id="SSF56300">
    <property type="entry name" value="Metallo-dependent phosphatases"/>
    <property type="match status" value="1"/>
</dbReference>
<sequence length="384" mass="43059">MNSMVKAKCAYTKCSTPTREKSIYCSDKCRIRAAQLAYANRNAPTNKTTTAKVEQGMTTEEFEERASKLLTERVPLPPVPAKILATKVEDMGFKTAQHAIACFSDYHFGSKVDPEVTGGIGGYDVATARYRLTDWRDGVLRFTQMMQTTLDVPVLHILALGDDMEGNGHMYGTQAMEMELSPYFQFLGFVADMTDVLVSLQSRFEKIHVYKVFGNHGRMSGSKKDAFDPDNIELMAWQTIAARCELAAPGKFTFDISPSFFQIVDILGYSFYLRHGDGVNLHATYTGVVENKLAMNSIVGQVLNYMVLGHHHTASEREEEIDGDVISNGCFVGPSLLALKMRRPRANRPSQEMFFVHPDKGITHRHRIHLASAEEVRDINIIKR</sequence>
<dbReference type="AlphaFoldDB" id="A0A0F9WEY6"/>
<dbReference type="EMBL" id="LAZR01000171">
    <property type="protein sequence ID" value="KKN84436.1"/>
    <property type="molecule type" value="Genomic_DNA"/>
</dbReference>
<organism evidence="1">
    <name type="scientific">marine sediment metagenome</name>
    <dbReference type="NCBI Taxonomy" id="412755"/>
    <lineage>
        <taxon>unclassified sequences</taxon>
        <taxon>metagenomes</taxon>
        <taxon>ecological metagenomes</taxon>
    </lineage>
</organism>